<sequence>MQFFFLCLLVTGAGGRETDRRKQGDNQLLPPPTSVPSRETSPCMQYTPRSRCGTVIITILPCRLLEGGGVGVTAVSLPTYIPTYLCIVLPFPGIFGMLSGEAQSARSRLVCLGKA</sequence>
<dbReference type="EMBL" id="JAUIRO010000004">
    <property type="protein sequence ID" value="KAK0717018.1"/>
    <property type="molecule type" value="Genomic_DNA"/>
</dbReference>
<evidence type="ECO:0000313" key="4">
    <source>
        <dbReference type="Proteomes" id="UP001172101"/>
    </source>
</evidence>
<dbReference type="AlphaFoldDB" id="A0AA40DZA0"/>
<feature type="region of interest" description="Disordered" evidence="1">
    <location>
        <begin position="16"/>
        <end position="45"/>
    </location>
</feature>
<keyword evidence="2" id="KW-0732">Signal</keyword>
<evidence type="ECO:0000313" key="3">
    <source>
        <dbReference type="EMBL" id="KAK0717018.1"/>
    </source>
</evidence>
<name>A0AA40DZA0_9PEZI</name>
<gene>
    <name evidence="3" type="ORF">B0T26DRAFT_275742</name>
</gene>
<dbReference type="GeneID" id="85317396"/>
<accession>A0AA40DZA0</accession>
<protein>
    <recommendedName>
        <fullName evidence="5">Secreted protein</fullName>
    </recommendedName>
</protein>
<keyword evidence="4" id="KW-1185">Reference proteome</keyword>
<feature type="compositionally biased region" description="Polar residues" evidence="1">
    <location>
        <begin position="35"/>
        <end position="45"/>
    </location>
</feature>
<evidence type="ECO:0000256" key="1">
    <source>
        <dbReference type="SAM" id="MobiDB-lite"/>
    </source>
</evidence>
<evidence type="ECO:0008006" key="5">
    <source>
        <dbReference type="Google" id="ProtNLM"/>
    </source>
</evidence>
<dbReference type="RefSeq" id="XP_060295811.1">
    <property type="nucleotide sequence ID" value="XM_060434126.1"/>
</dbReference>
<reference evidence="3" key="1">
    <citation type="submission" date="2023-06" db="EMBL/GenBank/DDBJ databases">
        <title>Genome-scale phylogeny and comparative genomics of the fungal order Sordariales.</title>
        <authorList>
            <consortium name="Lawrence Berkeley National Laboratory"/>
            <person name="Hensen N."/>
            <person name="Bonometti L."/>
            <person name="Westerberg I."/>
            <person name="Brannstrom I.O."/>
            <person name="Guillou S."/>
            <person name="Cros-Aarteil S."/>
            <person name="Calhoun S."/>
            <person name="Haridas S."/>
            <person name="Kuo A."/>
            <person name="Mondo S."/>
            <person name="Pangilinan J."/>
            <person name="Riley R."/>
            <person name="LaButti K."/>
            <person name="Andreopoulos B."/>
            <person name="Lipzen A."/>
            <person name="Chen C."/>
            <person name="Yanf M."/>
            <person name="Daum C."/>
            <person name="Ng V."/>
            <person name="Clum A."/>
            <person name="Steindorff A."/>
            <person name="Ohm R."/>
            <person name="Martin F."/>
            <person name="Silar P."/>
            <person name="Natvig D."/>
            <person name="Lalanne C."/>
            <person name="Gautier V."/>
            <person name="Ament-velasquez S.L."/>
            <person name="Kruys A."/>
            <person name="Hutchinson M.I."/>
            <person name="Powell A.J."/>
            <person name="Barry K."/>
            <person name="Miller A.N."/>
            <person name="Grigoriev I.V."/>
            <person name="Debuchy R."/>
            <person name="Gladieux P."/>
            <person name="Thoren M.H."/>
            <person name="Johannesson H."/>
        </authorList>
    </citation>
    <scope>NUCLEOTIDE SEQUENCE</scope>
    <source>
        <strain evidence="3">SMH2392-1A</strain>
    </source>
</reference>
<organism evidence="3 4">
    <name type="scientific">Lasiosphaeria miniovina</name>
    <dbReference type="NCBI Taxonomy" id="1954250"/>
    <lineage>
        <taxon>Eukaryota</taxon>
        <taxon>Fungi</taxon>
        <taxon>Dikarya</taxon>
        <taxon>Ascomycota</taxon>
        <taxon>Pezizomycotina</taxon>
        <taxon>Sordariomycetes</taxon>
        <taxon>Sordariomycetidae</taxon>
        <taxon>Sordariales</taxon>
        <taxon>Lasiosphaeriaceae</taxon>
        <taxon>Lasiosphaeria</taxon>
    </lineage>
</organism>
<feature type="signal peptide" evidence="2">
    <location>
        <begin position="1"/>
        <end position="15"/>
    </location>
</feature>
<dbReference type="Proteomes" id="UP001172101">
    <property type="component" value="Unassembled WGS sequence"/>
</dbReference>
<feature type="chain" id="PRO_5041329855" description="Secreted protein" evidence="2">
    <location>
        <begin position="16"/>
        <end position="115"/>
    </location>
</feature>
<comment type="caution">
    <text evidence="3">The sequence shown here is derived from an EMBL/GenBank/DDBJ whole genome shotgun (WGS) entry which is preliminary data.</text>
</comment>
<proteinExistence type="predicted"/>
<evidence type="ECO:0000256" key="2">
    <source>
        <dbReference type="SAM" id="SignalP"/>
    </source>
</evidence>